<dbReference type="EMBL" id="BSBI01000011">
    <property type="protein sequence ID" value="GLF97480.1"/>
    <property type="molecule type" value="Genomic_DNA"/>
</dbReference>
<dbReference type="Proteomes" id="UP001291653">
    <property type="component" value="Unassembled WGS sequence"/>
</dbReference>
<keyword evidence="2" id="KW-1185">Reference proteome</keyword>
<dbReference type="RefSeq" id="WP_323449488.1">
    <property type="nucleotide sequence ID" value="NZ_BSBI01000011.1"/>
</dbReference>
<sequence>MTDDLRIGVLALDTVTGAIGVVMAEYGTRYYLRPPHGGCEWDAPRTDIRAATVADRLRPALAKANVRSSTGGVL</sequence>
<protein>
    <submittedName>
        <fullName evidence="1">Uncharacterized protein</fullName>
    </submittedName>
</protein>
<reference evidence="1 2" key="1">
    <citation type="submission" date="2022-10" db="EMBL/GenBank/DDBJ databases">
        <title>Draft genome sequence of Streptomyces sp. YSPA8.</title>
        <authorList>
            <person name="Moriuchi R."/>
            <person name="Dohra H."/>
            <person name="Yamamura H."/>
            <person name="Kodani S."/>
        </authorList>
    </citation>
    <scope>NUCLEOTIDE SEQUENCE [LARGE SCALE GENOMIC DNA]</scope>
    <source>
        <strain evidence="1 2">YSPA8</strain>
    </source>
</reference>
<proteinExistence type="predicted"/>
<evidence type="ECO:0000313" key="2">
    <source>
        <dbReference type="Proteomes" id="UP001291653"/>
    </source>
</evidence>
<organism evidence="1 2">
    <name type="scientific">Streptomyces yaizuensis</name>
    <dbReference type="NCBI Taxonomy" id="2989713"/>
    <lineage>
        <taxon>Bacteria</taxon>
        <taxon>Bacillati</taxon>
        <taxon>Actinomycetota</taxon>
        <taxon>Actinomycetes</taxon>
        <taxon>Kitasatosporales</taxon>
        <taxon>Streptomycetaceae</taxon>
        <taxon>Streptomyces</taxon>
    </lineage>
</organism>
<name>A0ABQ5P4L6_9ACTN</name>
<accession>A0ABQ5P4L6</accession>
<evidence type="ECO:0000313" key="1">
    <source>
        <dbReference type="EMBL" id="GLF97480.1"/>
    </source>
</evidence>
<gene>
    <name evidence="1" type="ORF">SYYSPA8_24305</name>
</gene>
<comment type="caution">
    <text evidence="1">The sequence shown here is derived from an EMBL/GenBank/DDBJ whole genome shotgun (WGS) entry which is preliminary data.</text>
</comment>